<dbReference type="GO" id="GO:0005886">
    <property type="term" value="C:plasma membrane"/>
    <property type="evidence" value="ECO:0007669"/>
    <property type="project" value="UniProtKB-SubCell"/>
</dbReference>
<protein>
    <submittedName>
        <fullName evidence="8">Uncharacterized protein</fullName>
    </submittedName>
</protein>
<evidence type="ECO:0000256" key="1">
    <source>
        <dbReference type="ARBA" id="ARBA00004651"/>
    </source>
</evidence>
<feature type="transmembrane region" description="Helical" evidence="7">
    <location>
        <begin position="125"/>
        <end position="144"/>
    </location>
</feature>
<dbReference type="Proteomes" id="UP000326912">
    <property type="component" value="Unassembled WGS sequence"/>
</dbReference>
<evidence type="ECO:0000256" key="2">
    <source>
        <dbReference type="ARBA" id="ARBA00007977"/>
    </source>
</evidence>
<gene>
    <name evidence="8" type="ORF">KDW_06710</name>
</gene>
<evidence type="ECO:0000313" key="9">
    <source>
        <dbReference type="Proteomes" id="UP000326912"/>
    </source>
</evidence>
<sequence length="220" mass="24257">MIAHVLHLSQPVAGAWIGGSIDTSAAVAASGAIAGNVALVYATSVKLVQSAFIGLVAFLLTIYWITRVEKGSTRERPAVSEIFTRFPKFVIGFIVASIVVTLLASNHLLGSSLHTTAIYADITSLRVWFFTLAFVSIGLSFKVAGLREAGWRPVVVFGLGVRWRLEIAYEAVHCLINNLTHSCKRQVRNDHHQIHLKALEGFFPNKKRDEEYGEEPAFFY</sequence>
<keyword evidence="5 7" id="KW-1133">Transmembrane helix</keyword>
<keyword evidence="6 7" id="KW-0472">Membrane</keyword>
<dbReference type="InterPro" id="IPR018383">
    <property type="entry name" value="UPF0324_pro"/>
</dbReference>
<comment type="similarity">
    <text evidence="2">Belongs to the UPF0324 family.</text>
</comment>
<dbReference type="PANTHER" id="PTHR30106">
    <property type="entry name" value="INNER MEMBRANE PROTEIN YEIH-RELATED"/>
    <property type="match status" value="1"/>
</dbReference>
<accession>A0A5J4KK14</accession>
<keyword evidence="4 7" id="KW-0812">Transmembrane</keyword>
<comment type="caution">
    <text evidence="8">The sequence shown here is derived from an EMBL/GenBank/DDBJ whole genome shotgun (WGS) entry which is preliminary data.</text>
</comment>
<keyword evidence="9" id="KW-1185">Reference proteome</keyword>
<comment type="subcellular location">
    <subcellularLocation>
        <location evidence="1">Cell membrane</location>
        <topology evidence="1">Multi-pass membrane protein</topology>
    </subcellularLocation>
</comment>
<evidence type="ECO:0000313" key="8">
    <source>
        <dbReference type="EMBL" id="GER86509.1"/>
    </source>
</evidence>
<feature type="transmembrane region" description="Helical" evidence="7">
    <location>
        <begin position="86"/>
        <end position="105"/>
    </location>
</feature>
<feature type="transmembrane region" description="Helical" evidence="7">
    <location>
        <begin position="47"/>
        <end position="65"/>
    </location>
</feature>
<name>A0A5J4KK14_9CHLR</name>
<reference evidence="8 9" key="1">
    <citation type="submission" date="2019-10" db="EMBL/GenBank/DDBJ databases">
        <title>Dictyobacter vulcani sp. nov., within the class Ktedonobacteria, isolated from soil of volcanic Mt. Zao.</title>
        <authorList>
            <person name="Zheng Y."/>
            <person name="Wang C.M."/>
            <person name="Sakai Y."/>
            <person name="Abe K."/>
            <person name="Yokota A."/>
            <person name="Yabe S."/>
        </authorList>
    </citation>
    <scope>NUCLEOTIDE SEQUENCE [LARGE SCALE GENOMIC DNA]</scope>
    <source>
        <strain evidence="8 9">W12</strain>
    </source>
</reference>
<evidence type="ECO:0000256" key="3">
    <source>
        <dbReference type="ARBA" id="ARBA00022475"/>
    </source>
</evidence>
<dbReference type="RefSeq" id="WP_162004907.1">
    <property type="nucleotide sequence ID" value="NZ_BKZW01000001.1"/>
</dbReference>
<keyword evidence="3" id="KW-1003">Cell membrane</keyword>
<dbReference type="EMBL" id="BKZW01000001">
    <property type="protein sequence ID" value="GER86509.1"/>
    <property type="molecule type" value="Genomic_DNA"/>
</dbReference>
<evidence type="ECO:0000256" key="5">
    <source>
        <dbReference type="ARBA" id="ARBA00022989"/>
    </source>
</evidence>
<dbReference type="PANTHER" id="PTHR30106:SF1">
    <property type="entry name" value="UPF0324 MEMBRANE PROTEIN FN0533"/>
    <property type="match status" value="1"/>
</dbReference>
<evidence type="ECO:0000256" key="6">
    <source>
        <dbReference type="ARBA" id="ARBA00023136"/>
    </source>
</evidence>
<dbReference type="Pfam" id="PF03601">
    <property type="entry name" value="Cons_hypoth698"/>
    <property type="match status" value="1"/>
</dbReference>
<organism evidence="8 9">
    <name type="scientific">Dictyobacter vulcani</name>
    <dbReference type="NCBI Taxonomy" id="2607529"/>
    <lineage>
        <taxon>Bacteria</taxon>
        <taxon>Bacillati</taxon>
        <taxon>Chloroflexota</taxon>
        <taxon>Ktedonobacteria</taxon>
        <taxon>Ktedonobacterales</taxon>
        <taxon>Dictyobacteraceae</taxon>
        <taxon>Dictyobacter</taxon>
    </lineage>
</organism>
<evidence type="ECO:0000256" key="7">
    <source>
        <dbReference type="SAM" id="Phobius"/>
    </source>
</evidence>
<evidence type="ECO:0000256" key="4">
    <source>
        <dbReference type="ARBA" id="ARBA00022692"/>
    </source>
</evidence>
<dbReference type="AlphaFoldDB" id="A0A5J4KK14"/>
<proteinExistence type="inferred from homology"/>